<dbReference type="EMBL" id="NHYE01005621">
    <property type="protein sequence ID" value="PPQ66801.1"/>
    <property type="molecule type" value="Genomic_DNA"/>
</dbReference>
<evidence type="ECO:0000313" key="3">
    <source>
        <dbReference type="Proteomes" id="UP000284706"/>
    </source>
</evidence>
<accession>A0A409VKK3</accession>
<feature type="transmembrane region" description="Helical" evidence="1">
    <location>
        <begin position="213"/>
        <end position="236"/>
    </location>
</feature>
<keyword evidence="1" id="KW-1133">Transmembrane helix</keyword>
<dbReference type="Proteomes" id="UP000284706">
    <property type="component" value="Unassembled WGS sequence"/>
</dbReference>
<gene>
    <name evidence="2" type="ORF">CVT26_009648</name>
</gene>
<proteinExistence type="predicted"/>
<organism evidence="2 3">
    <name type="scientific">Gymnopilus dilepis</name>
    <dbReference type="NCBI Taxonomy" id="231916"/>
    <lineage>
        <taxon>Eukaryota</taxon>
        <taxon>Fungi</taxon>
        <taxon>Dikarya</taxon>
        <taxon>Basidiomycota</taxon>
        <taxon>Agaricomycotina</taxon>
        <taxon>Agaricomycetes</taxon>
        <taxon>Agaricomycetidae</taxon>
        <taxon>Agaricales</taxon>
        <taxon>Agaricineae</taxon>
        <taxon>Hymenogastraceae</taxon>
        <taxon>Gymnopilus</taxon>
    </lineage>
</organism>
<sequence length="302" mass="34601">MLEITLAIYYFTRYKAEIALLLRYLLFALLLVDTVCLMSVLASAWQLLIQSFQTYTIKETEWTAPLTTYMVAVSAVAEELFLINRCRRLWVSVLVGYANRRANLLNRMQSVFVLGVLLAMVVTHVWLSFSEFWRLGNHDVSYWQAIMEFYSGGYVVAFATDDPNARRYGSKGAAIVASIAATVDIVIPIALIWQIHLVTPPHISKERSWRDTIVNVISSGGCGGIMTVILVVLFWVRPDIYYVLFNTMGHIYIITIFVNLLVSKRSPHEVPDDFQLRKFSFTANINLHTFSEQLDKYNARKY</sequence>
<keyword evidence="3" id="KW-1185">Reference proteome</keyword>
<feature type="transmembrane region" description="Helical" evidence="1">
    <location>
        <begin position="62"/>
        <end position="83"/>
    </location>
</feature>
<feature type="transmembrane region" description="Helical" evidence="1">
    <location>
        <begin position="110"/>
        <end position="129"/>
    </location>
</feature>
<dbReference type="InParanoid" id="A0A409VKK3"/>
<feature type="transmembrane region" description="Helical" evidence="1">
    <location>
        <begin position="172"/>
        <end position="193"/>
    </location>
</feature>
<name>A0A409VKK3_9AGAR</name>
<dbReference type="AlphaFoldDB" id="A0A409VKK3"/>
<feature type="transmembrane region" description="Helical" evidence="1">
    <location>
        <begin position="141"/>
        <end position="160"/>
    </location>
</feature>
<evidence type="ECO:0000256" key="1">
    <source>
        <dbReference type="SAM" id="Phobius"/>
    </source>
</evidence>
<comment type="caution">
    <text evidence="2">The sequence shown here is derived from an EMBL/GenBank/DDBJ whole genome shotgun (WGS) entry which is preliminary data.</text>
</comment>
<dbReference type="OrthoDB" id="2993818at2759"/>
<evidence type="ECO:0000313" key="2">
    <source>
        <dbReference type="EMBL" id="PPQ66801.1"/>
    </source>
</evidence>
<feature type="transmembrane region" description="Helical" evidence="1">
    <location>
        <begin position="21"/>
        <end position="42"/>
    </location>
</feature>
<keyword evidence="1" id="KW-0812">Transmembrane</keyword>
<reference evidence="2 3" key="1">
    <citation type="journal article" date="2018" name="Evol. Lett.">
        <title>Horizontal gene cluster transfer increased hallucinogenic mushroom diversity.</title>
        <authorList>
            <person name="Reynolds H.T."/>
            <person name="Vijayakumar V."/>
            <person name="Gluck-Thaler E."/>
            <person name="Korotkin H.B."/>
            <person name="Matheny P.B."/>
            <person name="Slot J.C."/>
        </authorList>
    </citation>
    <scope>NUCLEOTIDE SEQUENCE [LARGE SCALE GENOMIC DNA]</scope>
    <source>
        <strain evidence="2 3">SRW20</strain>
    </source>
</reference>
<protein>
    <submittedName>
        <fullName evidence="2">Uncharacterized protein</fullName>
    </submittedName>
</protein>
<feature type="transmembrane region" description="Helical" evidence="1">
    <location>
        <begin position="243"/>
        <end position="262"/>
    </location>
</feature>
<keyword evidence="1" id="KW-0472">Membrane</keyword>